<dbReference type="CTD" id="20204180"/>
<evidence type="ECO:0000313" key="2">
    <source>
        <dbReference type="EnsemblMetazoa" id="HelroP172695"/>
    </source>
</evidence>
<dbReference type="InParanoid" id="T1F5T1"/>
<protein>
    <submittedName>
        <fullName evidence="1 2">Uncharacterized protein</fullName>
    </submittedName>
</protein>
<proteinExistence type="predicted"/>
<reference evidence="1 3" key="2">
    <citation type="journal article" date="2013" name="Nature">
        <title>Insights into bilaterian evolution from three spiralian genomes.</title>
        <authorList>
            <person name="Simakov O."/>
            <person name="Marletaz F."/>
            <person name="Cho S.J."/>
            <person name="Edsinger-Gonzales E."/>
            <person name="Havlak P."/>
            <person name="Hellsten U."/>
            <person name="Kuo D.H."/>
            <person name="Larsson T."/>
            <person name="Lv J."/>
            <person name="Arendt D."/>
            <person name="Savage R."/>
            <person name="Osoegawa K."/>
            <person name="de Jong P."/>
            <person name="Grimwood J."/>
            <person name="Chapman J.A."/>
            <person name="Shapiro H."/>
            <person name="Aerts A."/>
            <person name="Otillar R.P."/>
            <person name="Terry A.Y."/>
            <person name="Boore J.L."/>
            <person name="Grigoriev I.V."/>
            <person name="Lindberg D.R."/>
            <person name="Seaver E.C."/>
            <person name="Weisblat D.A."/>
            <person name="Putnam N.H."/>
            <person name="Rokhsar D.S."/>
        </authorList>
    </citation>
    <scope>NUCLEOTIDE SEQUENCE</scope>
</reference>
<dbReference type="EMBL" id="KB096502">
    <property type="protein sequence ID" value="ESO04334.1"/>
    <property type="molecule type" value="Genomic_DNA"/>
</dbReference>
<reference evidence="2" key="3">
    <citation type="submission" date="2015-06" db="UniProtKB">
        <authorList>
            <consortium name="EnsemblMetazoa"/>
        </authorList>
    </citation>
    <scope>IDENTIFICATION</scope>
</reference>
<organism evidence="2 3">
    <name type="scientific">Helobdella robusta</name>
    <name type="common">Californian leech</name>
    <dbReference type="NCBI Taxonomy" id="6412"/>
    <lineage>
        <taxon>Eukaryota</taxon>
        <taxon>Metazoa</taxon>
        <taxon>Spiralia</taxon>
        <taxon>Lophotrochozoa</taxon>
        <taxon>Annelida</taxon>
        <taxon>Clitellata</taxon>
        <taxon>Hirudinea</taxon>
        <taxon>Rhynchobdellida</taxon>
        <taxon>Glossiphoniidae</taxon>
        <taxon>Helobdella</taxon>
    </lineage>
</organism>
<dbReference type="AlphaFoldDB" id="T1F5T1"/>
<sequence length="132" mass="14699">MRTEIKSSPYCEDLTTDWSKFNMSEKFFQLLPMFTASYEASIAGLTDSEGHSGQVAEQQMILHYLAASPAVKTVCETGFNYGHSSFNFLTANPNLKVNSFDLGIHEYSKTMAKFLPEVLDVGGIDGKRLTVR</sequence>
<evidence type="ECO:0000313" key="1">
    <source>
        <dbReference type="EMBL" id="ESO04334.1"/>
    </source>
</evidence>
<name>T1F5T1_HELRO</name>
<accession>T1F5T1</accession>
<keyword evidence="3" id="KW-1185">Reference proteome</keyword>
<dbReference type="RefSeq" id="XP_009017603.1">
    <property type="nucleotide sequence ID" value="XM_009019355.1"/>
</dbReference>
<evidence type="ECO:0000313" key="3">
    <source>
        <dbReference type="Proteomes" id="UP000015101"/>
    </source>
</evidence>
<dbReference type="EMBL" id="AMQM01004318">
    <property type="status" value="NOT_ANNOTATED_CDS"/>
    <property type="molecule type" value="Genomic_DNA"/>
</dbReference>
<dbReference type="EnsemblMetazoa" id="HelroT172695">
    <property type="protein sequence ID" value="HelroP172695"/>
    <property type="gene ID" value="HelroG172695"/>
</dbReference>
<dbReference type="HOGENOM" id="CLU_1919313_0_0_1"/>
<gene>
    <name evidence="2" type="primary">20204180</name>
    <name evidence="1" type="ORF">HELRODRAFT_172695</name>
</gene>
<dbReference type="GeneID" id="20204180"/>
<reference evidence="3" key="1">
    <citation type="submission" date="2012-12" db="EMBL/GenBank/DDBJ databases">
        <authorList>
            <person name="Hellsten U."/>
            <person name="Grimwood J."/>
            <person name="Chapman J.A."/>
            <person name="Shapiro H."/>
            <person name="Aerts A."/>
            <person name="Otillar R.P."/>
            <person name="Terry A.Y."/>
            <person name="Boore J.L."/>
            <person name="Simakov O."/>
            <person name="Marletaz F."/>
            <person name="Cho S.-J."/>
            <person name="Edsinger-Gonzales E."/>
            <person name="Havlak P."/>
            <person name="Kuo D.-H."/>
            <person name="Larsson T."/>
            <person name="Lv J."/>
            <person name="Arendt D."/>
            <person name="Savage R."/>
            <person name="Osoegawa K."/>
            <person name="de Jong P."/>
            <person name="Lindberg D.R."/>
            <person name="Seaver E.C."/>
            <person name="Weisblat D.A."/>
            <person name="Putnam N.H."/>
            <person name="Grigoriev I.V."/>
            <person name="Rokhsar D.S."/>
        </authorList>
    </citation>
    <scope>NUCLEOTIDE SEQUENCE</scope>
</reference>
<dbReference type="Proteomes" id="UP000015101">
    <property type="component" value="Unassembled WGS sequence"/>
</dbReference>
<dbReference type="KEGG" id="hro:HELRODRAFT_172695"/>
<dbReference type="OrthoDB" id="419048at2759"/>